<organism evidence="1 2">
    <name type="scientific">Trichonephila inaurata madagascariensis</name>
    <dbReference type="NCBI Taxonomy" id="2747483"/>
    <lineage>
        <taxon>Eukaryota</taxon>
        <taxon>Metazoa</taxon>
        <taxon>Ecdysozoa</taxon>
        <taxon>Arthropoda</taxon>
        <taxon>Chelicerata</taxon>
        <taxon>Arachnida</taxon>
        <taxon>Araneae</taxon>
        <taxon>Araneomorphae</taxon>
        <taxon>Entelegynae</taxon>
        <taxon>Araneoidea</taxon>
        <taxon>Nephilidae</taxon>
        <taxon>Trichonephila</taxon>
        <taxon>Trichonephila inaurata</taxon>
    </lineage>
</organism>
<dbReference type="Proteomes" id="UP000886998">
    <property type="component" value="Unassembled WGS sequence"/>
</dbReference>
<name>A0A8X6YEF4_9ARAC</name>
<sequence>MSNWATRCREKYRSVATTMDVSKKSDCSDFGTSETESDSDLESLSAARQCCELNRDAPNPAPQNLYFKDTQD</sequence>
<evidence type="ECO:0000313" key="1">
    <source>
        <dbReference type="EMBL" id="GFY71381.1"/>
    </source>
</evidence>
<accession>A0A8X6YEF4</accession>
<keyword evidence="2" id="KW-1185">Reference proteome</keyword>
<proteinExistence type="predicted"/>
<comment type="caution">
    <text evidence="1">The sequence shown here is derived from an EMBL/GenBank/DDBJ whole genome shotgun (WGS) entry which is preliminary data.</text>
</comment>
<dbReference type="AlphaFoldDB" id="A0A8X6YEF4"/>
<gene>
    <name evidence="1" type="ORF">TNIN_201851</name>
</gene>
<reference evidence="1" key="1">
    <citation type="submission" date="2020-08" db="EMBL/GenBank/DDBJ databases">
        <title>Multicomponent nature underlies the extraordinary mechanical properties of spider dragline silk.</title>
        <authorList>
            <person name="Kono N."/>
            <person name="Nakamura H."/>
            <person name="Mori M."/>
            <person name="Yoshida Y."/>
            <person name="Ohtoshi R."/>
            <person name="Malay A.D."/>
            <person name="Moran D.A.P."/>
            <person name="Tomita M."/>
            <person name="Numata K."/>
            <person name="Arakawa K."/>
        </authorList>
    </citation>
    <scope>NUCLEOTIDE SEQUENCE</scope>
</reference>
<dbReference type="EMBL" id="BMAV01018777">
    <property type="protein sequence ID" value="GFY71381.1"/>
    <property type="molecule type" value="Genomic_DNA"/>
</dbReference>
<protein>
    <submittedName>
        <fullName evidence="1">Uncharacterized protein</fullName>
    </submittedName>
</protein>
<evidence type="ECO:0000313" key="2">
    <source>
        <dbReference type="Proteomes" id="UP000886998"/>
    </source>
</evidence>